<dbReference type="AlphaFoldDB" id="K2GPE6"/>
<evidence type="ECO:0000313" key="3">
    <source>
        <dbReference type="EMBL" id="EKE44541.1"/>
    </source>
</evidence>
<evidence type="ECO:0000259" key="2">
    <source>
        <dbReference type="Pfam" id="PF18557"/>
    </source>
</evidence>
<accession>K2GPE6</accession>
<feature type="region of interest" description="Disordered" evidence="1">
    <location>
        <begin position="1"/>
        <end position="23"/>
    </location>
</feature>
<dbReference type="STRING" id="1231392.OCGS_1379"/>
<sequence length="42" mass="5034">MRQIDENLRRVYEQSQSDEVPDRFKELLDRLKAQDQKAGPTE</sequence>
<organism evidence="3 4">
    <name type="scientific">Oceaniovalibus guishaninsula JLT2003</name>
    <dbReference type="NCBI Taxonomy" id="1231392"/>
    <lineage>
        <taxon>Bacteria</taxon>
        <taxon>Pseudomonadati</taxon>
        <taxon>Pseudomonadota</taxon>
        <taxon>Alphaproteobacteria</taxon>
        <taxon>Rhodobacterales</taxon>
        <taxon>Roseobacteraceae</taxon>
        <taxon>Oceaniovalibus</taxon>
    </lineage>
</organism>
<gene>
    <name evidence="3" type="ORF">OCGS_1379</name>
</gene>
<feature type="compositionally biased region" description="Basic and acidic residues" evidence="1">
    <location>
        <begin position="1"/>
        <end position="12"/>
    </location>
</feature>
<feature type="domain" description="Anti-sigma factor NepR" evidence="2">
    <location>
        <begin position="2"/>
        <end position="35"/>
    </location>
</feature>
<evidence type="ECO:0000313" key="4">
    <source>
        <dbReference type="Proteomes" id="UP000006765"/>
    </source>
</evidence>
<dbReference type="Proteomes" id="UP000006765">
    <property type="component" value="Unassembled WGS sequence"/>
</dbReference>
<proteinExistence type="predicted"/>
<name>K2GPE6_9RHOB</name>
<dbReference type="InterPro" id="IPR041649">
    <property type="entry name" value="NepR"/>
</dbReference>
<protein>
    <submittedName>
        <fullName evidence="3">Two-component response regulator</fullName>
    </submittedName>
</protein>
<dbReference type="PATRIC" id="fig|1231392.3.peg.1383"/>
<evidence type="ECO:0000256" key="1">
    <source>
        <dbReference type="SAM" id="MobiDB-lite"/>
    </source>
</evidence>
<reference evidence="3 4" key="1">
    <citation type="journal article" date="2012" name="J. Bacteriol.">
        <title>Draft Genome Sequence of Oceaniovalibus guishaninsula JLT2003T.</title>
        <authorList>
            <person name="Tang K."/>
            <person name="Liu K."/>
            <person name="Jiao N."/>
        </authorList>
    </citation>
    <scope>NUCLEOTIDE SEQUENCE [LARGE SCALE GENOMIC DNA]</scope>
    <source>
        <strain evidence="3 4">JLT2003</strain>
    </source>
</reference>
<comment type="caution">
    <text evidence="3">The sequence shown here is derived from an EMBL/GenBank/DDBJ whole genome shotgun (WGS) entry which is preliminary data.</text>
</comment>
<dbReference type="EMBL" id="AMGO01000021">
    <property type="protein sequence ID" value="EKE44541.1"/>
    <property type="molecule type" value="Genomic_DNA"/>
</dbReference>
<keyword evidence="4" id="KW-1185">Reference proteome</keyword>
<dbReference type="Pfam" id="PF18557">
    <property type="entry name" value="NepR"/>
    <property type="match status" value="1"/>
</dbReference>